<dbReference type="InterPro" id="IPR023393">
    <property type="entry name" value="START-like_dom_sf"/>
</dbReference>
<proteinExistence type="predicted"/>
<evidence type="ECO:0000313" key="1">
    <source>
        <dbReference type="EMBL" id="GGC95802.1"/>
    </source>
</evidence>
<protein>
    <recommendedName>
        <fullName evidence="3">DUF2867 domain-containing protein</fullName>
    </recommendedName>
</protein>
<gene>
    <name evidence="1" type="ORF">GCM10011512_23540</name>
</gene>
<name>A0ABQ1PES0_9MICC</name>
<dbReference type="RefSeq" id="WP_188668612.1">
    <property type="nucleotide sequence ID" value="NZ_BMJI01000016.1"/>
</dbReference>
<organism evidence="1 2">
    <name type="scientific">Tersicoccus solisilvae</name>
    <dbReference type="NCBI Taxonomy" id="1882339"/>
    <lineage>
        <taxon>Bacteria</taxon>
        <taxon>Bacillati</taxon>
        <taxon>Actinomycetota</taxon>
        <taxon>Actinomycetes</taxon>
        <taxon>Micrococcales</taxon>
        <taxon>Micrococcaceae</taxon>
        <taxon>Tersicoccus</taxon>
    </lineage>
</organism>
<dbReference type="SUPFAM" id="SSF55961">
    <property type="entry name" value="Bet v1-like"/>
    <property type="match status" value="1"/>
</dbReference>
<dbReference type="EMBL" id="BMJI01000016">
    <property type="protein sequence ID" value="GGC95802.1"/>
    <property type="molecule type" value="Genomic_DNA"/>
</dbReference>
<dbReference type="InterPro" id="IPR021295">
    <property type="entry name" value="DUF2867"/>
</dbReference>
<keyword evidence="2" id="KW-1185">Reference proteome</keyword>
<reference evidence="2" key="1">
    <citation type="journal article" date="2019" name="Int. J. Syst. Evol. Microbiol.">
        <title>The Global Catalogue of Microorganisms (GCM) 10K type strain sequencing project: providing services to taxonomists for standard genome sequencing and annotation.</title>
        <authorList>
            <consortium name="The Broad Institute Genomics Platform"/>
            <consortium name="The Broad Institute Genome Sequencing Center for Infectious Disease"/>
            <person name="Wu L."/>
            <person name="Ma J."/>
        </authorList>
    </citation>
    <scope>NUCLEOTIDE SEQUENCE [LARGE SCALE GENOMIC DNA]</scope>
    <source>
        <strain evidence="2">CGMCC 1.15480</strain>
    </source>
</reference>
<sequence length="150" mass="16486">MTLRERRSRLVRAGPARTWAVVEGVGGPAGWYAFTRLWAFRAALDRLVGGPGMRGRPDRPLRPGDVVDFWVVEAIEAGRSLTLRAQMRMPGTARMTLTVTPVGSGAQLEQVIAFEPRGVAGLAYWYGQLPAHRVVFVAMLRAMVRAAERG</sequence>
<evidence type="ECO:0008006" key="3">
    <source>
        <dbReference type="Google" id="ProtNLM"/>
    </source>
</evidence>
<dbReference type="Proteomes" id="UP000597761">
    <property type="component" value="Unassembled WGS sequence"/>
</dbReference>
<evidence type="ECO:0000313" key="2">
    <source>
        <dbReference type="Proteomes" id="UP000597761"/>
    </source>
</evidence>
<dbReference type="Pfam" id="PF11066">
    <property type="entry name" value="DUF2867"/>
    <property type="match status" value="1"/>
</dbReference>
<accession>A0ABQ1PES0</accession>
<dbReference type="Gene3D" id="3.30.530.20">
    <property type="match status" value="1"/>
</dbReference>
<comment type="caution">
    <text evidence="1">The sequence shown here is derived from an EMBL/GenBank/DDBJ whole genome shotgun (WGS) entry which is preliminary data.</text>
</comment>